<dbReference type="EMBL" id="JAFEMO010000001">
    <property type="protein sequence ID" value="KAH7576839.1"/>
    <property type="molecule type" value="Genomic_DNA"/>
</dbReference>
<keyword evidence="3" id="KW-0539">Nucleus</keyword>
<dbReference type="InterPro" id="IPR017930">
    <property type="entry name" value="Myb_dom"/>
</dbReference>
<dbReference type="CDD" id="cd00167">
    <property type="entry name" value="SANT"/>
    <property type="match status" value="1"/>
</dbReference>
<evidence type="ECO:0000256" key="2">
    <source>
        <dbReference type="ARBA" id="ARBA00023125"/>
    </source>
</evidence>
<name>A0ABQ8IK49_9ROSI</name>
<accession>A0ABQ8IK49</accession>
<keyword evidence="7" id="KW-1185">Reference proteome</keyword>
<gene>
    <name evidence="6" type="ORF">JRO89_XS01G0160100</name>
</gene>
<keyword evidence="2" id="KW-0238">DNA-binding</keyword>
<dbReference type="InterPro" id="IPR001005">
    <property type="entry name" value="SANT/Myb"/>
</dbReference>
<evidence type="ECO:0000259" key="5">
    <source>
        <dbReference type="PROSITE" id="PS51294"/>
    </source>
</evidence>
<organism evidence="6 7">
    <name type="scientific">Xanthoceras sorbifolium</name>
    <dbReference type="NCBI Taxonomy" id="99658"/>
    <lineage>
        <taxon>Eukaryota</taxon>
        <taxon>Viridiplantae</taxon>
        <taxon>Streptophyta</taxon>
        <taxon>Embryophyta</taxon>
        <taxon>Tracheophyta</taxon>
        <taxon>Spermatophyta</taxon>
        <taxon>Magnoliopsida</taxon>
        <taxon>eudicotyledons</taxon>
        <taxon>Gunneridae</taxon>
        <taxon>Pentapetalae</taxon>
        <taxon>rosids</taxon>
        <taxon>malvids</taxon>
        <taxon>Sapindales</taxon>
        <taxon>Sapindaceae</taxon>
        <taxon>Xanthoceroideae</taxon>
        <taxon>Xanthoceras</taxon>
    </lineage>
</organism>
<dbReference type="SMART" id="SM00717">
    <property type="entry name" value="SANT"/>
    <property type="match status" value="1"/>
</dbReference>
<dbReference type="PANTHER" id="PTHR10641:SF1377">
    <property type="entry name" value="MYB-RELATED PROTEIN MYB4-LIKE"/>
    <property type="match status" value="1"/>
</dbReference>
<dbReference type="Pfam" id="PF00249">
    <property type="entry name" value="Myb_DNA-binding"/>
    <property type="match status" value="1"/>
</dbReference>
<evidence type="ECO:0000313" key="7">
    <source>
        <dbReference type="Proteomes" id="UP000827721"/>
    </source>
</evidence>
<sequence>MVRAPTYDENGMKRGAWSEEEDEKLRSYIQKYGHWNWRELPKFADNEIKNYWHTQLKKRMKRNAASAKVTDDRSNKTQECEVNNRIIIEESESQTSVQAYSTPIYNPVLESCPLSPSTSAATSELDSSPSDDSILVSGLNCAVEESIGPWETYETSGDFWTEPFVADSTLTNGGVFVLPYDSYCNDNLDLFYQVMQELPKDHI</sequence>
<comment type="caution">
    <text evidence="6">The sequence shown here is derived from an EMBL/GenBank/DDBJ whole genome shotgun (WGS) entry which is preliminary data.</text>
</comment>
<feature type="domain" description="Myb-like" evidence="4">
    <location>
        <begin position="9"/>
        <end position="56"/>
    </location>
</feature>
<evidence type="ECO:0000259" key="4">
    <source>
        <dbReference type="PROSITE" id="PS50090"/>
    </source>
</evidence>
<dbReference type="InterPro" id="IPR009057">
    <property type="entry name" value="Homeodomain-like_sf"/>
</dbReference>
<dbReference type="PANTHER" id="PTHR10641">
    <property type="entry name" value="MYB FAMILY TRANSCRIPTION FACTOR"/>
    <property type="match status" value="1"/>
</dbReference>
<feature type="domain" description="HTH myb-type" evidence="5">
    <location>
        <begin position="13"/>
        <end position="60"/>
    </location>
</feature>
<proteinExistence type="predicted"/>
<dbReference type="PROSITE" id="PS50090">
    <property type="entry name" value="MYB_LIKE"/>
    <property type="match status" value="1"/>
</dbReference>
<evidence type="ECO:0000313" key="6">
    <source>
        <dbReference type="EMBL" id="KAH7576839.1"/>
    </source>
</evidence>
<comment type="subcellular location">
    <subcellularLocation>
        <location evidence="1">Nucleus</location>
    </subcellularLocation>
</comment>
<protein>
    <submittedName>
        <fullName evidence="6">Uncharacterized protein</fullName>
    </submittedName>
</protein>
<evidence type="ECO:0000256" key="1">
    <source>
        <dbReference type="ARBA" id="ARBA00004123"/>
    </source>
</evidence>
<dbReference type="Proteomes" id="UP000827721">
    <property type="component" value="Unassembled WGS sequence"/>
</dbReference>
<evidence type="ECO:0000256" key="3">
    <source>
        <dbReference type="ARBA" id="ARBA00023242"/>
    </source>
</evidence>
<dbReference type="SUPFAM" id="SSF46689">
    <property type="entry name" value="Homeodomain-like"/>
    <property type="match status" value="1"/>
</dbReference>
<dbReference type="Gene3D" id="1.10.10.60">
    <property type="entry name" value="Homeodomain-like"/>
    <property type="match status" value="1"/>
</dbReference>
<dbReference type="InterPro" id="IPR015495">
    <property type="entry name" value="Myb_TF_plants"/>
</dbReference>
<reference evidence="6 7" key="1">
    <citation type="submission" date="2021-02" db="EMBL/GenBank/DDBJ databases">
        <title>Plant Genome Project.</title>
        <authorList>
            <person name="Zhang R.-G."/>
        </authorList>
    </citation>
    <scope>NUCLEOTIDE SEQUENCE [LARGE SCALE GENOMIC DNA]</scope>
    <source>
        <tissue evidence="6">Leaves</tissue>
    </source>
</reference>
<dbReference type="PROSITE" id="PS51294">
    <property type="entry name" value="HTH_MYB"/>
    <property type="match status" value="1"/>
</dbReference>